<gene>
    <name evidence="1" type="ORF">SS50377_14318</name>
    <name evidence="2" type="ORF">SS50377_22091</name>
</gene>
<dbReference type="PANTHER" id="PTHR33704:SF1">
    <property type="entry name" value="PROTEIN HEAT INTOLERANT 4-RELATED"/>
    <property type="match status" value="1"/>
</dbReference>
<dbReference type="PANTHER" id="PTHR33704">
    <property type="entry name" value="PROTEIN HEAT INTOLERANT 4-RELATED"/>
    <property type="match status" value="1"/>
</dbReference>
<dbReference type="EMBL" id="KI546089">
    <property type="protein sequence ID" value="EST45747.1"/>
    <property type="molecule type" value="Genomic_DNA"/>
</dbReference>
<sequence>MGFGFQTEPVQKPTTVPKNIKSLVQKQDPAQQILRNIFFIGTEPYNIKEIFQYAWIFPKLTQDIEKENLLKEKKNIYFFGQTEPIVINSEQVFVPVIICVKSDNEIPFQLSLTSVQASSEQIIDLNELKLGLNQVQIFSKRENKKQKDLVTLLQLNGRFDKITKNQENNYTYSNLYLPFTDYLHQQLKLLKTPESSDIEIKYDNTVYQDICVDKTDNIEQQAKFIICKYILKLNMNDLDVDNYKIDQDMLNKVIIQINQGIKDFEHKCSLKREQMSARVEESKKHQELLKDLEVVKYYPIDADEDIFIKTSGFVNRYFGQAKKIIQ</sequence>
<reference evidence="2" key="2">
    <citation type="submission" date="2020-12" db="EMBL/GenBank/DDBJ databases">
        <title>New Spironucleus salmonicida genome in near-complete chromosomes.</title>
        <authorList>
            <person name="Xu F."/>
            <person name="Kurt Z."/>
            <person name="Jimenez-Gonzalez A."/>
            <person name="Astvaldsson A."/>
            <person name="Andersson J.O."/>
            <person name="Svard S.G."/>
        </authorList>
    </citation>
    <scope>NUCLEOTIDE SEQUENCE</scope>
    <source>
        <strain evidence="2">ATCC 50377</strain>
    </source>
</reference>
<proteinExistence type="predicted"/>
<reference evidence="1 2" key="1">
    <citation type="journal article" date="2014" name="PLoS Genet.">
        <title>The Genome of Spironucleus salmonicida Highlights a Fish Pathogen Adapted to Fluctuating Environments.</title>
        <authorList>
            <person name="Xu F."/>
            <person name="Jerlstrom-Hultqvist J."/>
            <person name="Einarsson E."/>
            <person name="Astvaldsson A."/>
            <person name="Svard S.G."/>
            <person name="Andersson J.O."/>
        </authorList>
    </citation>
    <scope>NUCLEOTIDE SEQUENCE</scope>
    <source>
        <strain evidence="2">ATCC 50377</strain>
    </source>
</reference>
<evidence type="ECO:0000313" key="3">
    <source>
        <dbReference type="Proteomes" id="UP000018208"/>
    </source>
</evidence>
<protein>
    <submittedName>
        <fullName evidence="1">Uncharacterized protein</fullName>
    </submittedName>
</protein>
<dbReference type="AlphaFoldDB" id="V6LM35"/>
<name>V6LM35_9EUKA</name>
<dbReference type="Proteomes" id="UP000018208">
    <property type="component" value="Unassembled WGS sequence"/>
</dbReference>
<dbReference type="VEuPathDB" id="GiardiaDB:SS50377_22091"/>
<dbReference type="EMBL" id="AUWU02000002">
    <property type="protein sequence ID" value="KAH0576527.1"/>
    <property type="molecule type" value="Genomic_DNA"/>
</dbReference>
<evidence type="ECO:0000313" key="1">
    <source>
        <dbReference type="EMBL" id="EST45747.1"/>
    </source>
</evidence>
<accession>V6LM35</accession>
<evidence type="ECO:0000313" key="2">
    <source>
        <dbReference type="EMBL" id="KAH0576527.1"/>
    </source>
</evidence>
<dbReference type="InterPro" id="IPR039313">
    <property type="entry name" value="HIT4"/>
</dbReference>
<organism evidence="1">
    <name type="scientific">Spironucleus salmonicida</name>
    <dbReference type="NCBI Taxonomy" id="348837"/>
    <lineage>
        <taxon>Eukaryota</taxon>
        <taxon>Metamonada</taxon>
        <taxon>Diplomonadida</taxon>
        <taxon>Hexamitidae</taxon>
        <taxon>Hexamitinae</taxon>
        <taxon>Spironucleus</taxon>
    </lineage>
</organism>
<keyword evidence="3" id="KW-1185">Reference proteome</keyword>
<dbReference type="GO" id="GO:1900034">
    <property type="term" value="P:regulation of cellular response to heat"/>
    <property type="evidence" value="ECO:0007669"/>
    <property type="project" value="InterPro"/>
</dbReference>